<evidence type="ECO:0000256" key="4">
    <source>
        <dbReference type="ARBA" id="ARBA00022454"/>
    </source>
</evidence>
<dbReference type="RefSeq" id="XP_016208184.1">
    <property type="nucleotide sequence ID" value="XM_016363988.1"/>
</dbReference>
<evidence type="ECO:0000256" key="6">
    <source>
        <dbReference type="ARBA" id="ARBA00023328"/>
    </source>
</evidence>
<keyword evidence="4" id="KW-0158">Chromosome</keyword>
<dbReference type="GeneID" id="27317813"/>
<evidence type="ECO:0000313" key="7">
    <source>
        <dbReference type="EMBL" id="KIV98314.1"/>
    </source>
</evidence>
<dbReference type="HOGENOM" id="CLU_023256_0_0_1"/>
<dbReference type="OrthoDB" id="6347512at2759"/>
<dbReference type="InterPro" id="IPR012485">
    <property type="entry name" value="CENP-I"/>
</dbReference>
<dbReference type="GO" id="GO:0000939">
    <property type="term" value="C:inner kinetochore"/>
    <property type="evidence" value="ECO:0007669"/>
    <property type="project" value="TreeGrafter"/>
</dbReference>
<comment type="subcellular location">
    <subcellularLocation>
        <location evidence="2">Chromosome</location>
        <location evidence="2">Centromere</location>
    </subcellularLocation>
    <subcellularLocation>
        <location evidence="1">Nucleus</location>
    </subcellularLocation>
</comment>
<dbReference type="AlphaFoldDB" id="A0A0D1ZWA7"/>
<evidence type="ECO:0008006" key="9">
    <source>
        <dbReference type="Google" id="ProtNLM"/>
    </source>
</evidence>
<gene>
    <name evidence="7" type="ORF">PV09_09840</name>
</gene>
<name>A0A0D1ZWA7_9PEZI</name>
<dbReference type="PANTHER" id="PTHR48208">
    <property type="entry name" value="CENTROMERE PROTEIN I"/>
    <property type="match status" value="1"/>
</dbReference>
<evidence type="ECO:0000313" key="8">
    <source>
        <dbReference type="Proteomes" id="UP000053259"/>
    </source>
</evidence>
<dbReference type="InParanoid" id="A0A0D1ZWA7"/>
<evidence type="ECO:0000256" key="5">
    <source>
        <dbReference type="ARBA" id="ARBA00023242"/>
    </source>
</evidence>
<keyword evidence="6" id="KW-0137">Centromere</keyword>
<dbReference type="CDD" id="cd22647">
    <property type="entry name" value="CTF3_NTD_HEAT"/>
    <property type="match status" value="1"/>
</dbReference>
<dbReference type="GO" id="GO:0005634">
    <property type="term" value="C:nucleus"/>
    <property type="evidence" value="ECO:0007669"/>
    <property type="project" value="UniProtKB-SubCell"/>
</dbReference>
<reference evidence="7 8" key="1">
    <citation type="submission" date="2015-01" db="EMBL/GenBank/DDBJ databases">
        <title>The Genome Sequence of Ochroconis gallopava CBS43764.</title>
        <authorList>
            <consortium name="The Broad Institute Genomics Platform"/>
            <person name="Cuomo C."/>
            <person name="de Hoog S."/>
            <person name="Gorbushina A."/>
            <person name="Stielow B."/>
            <person name="Teixiera M."/>
            <person name="Abouelleil A."/>
            <person name="Chapman S.B."/>
            <person name="Priest M."/>
            <person name="Young S.K."/>
            <person name="Wortman J."/>
            <person name="Nusbaum C."/>
            <person name="Birren B."/>
        </authorList>
    </citation>
    <scope>NUCLEOTIDE SEQUENCE [LARGE SCALE GENOMIC DNA]</scope>
    <source>
        <strain evidence="7 8">CBS 43764</strain>
    </source>
</reference>
<accession>A0A0D1ZWA7</accession>
<evidence type="ECO:0000256" key="1">
    <source>
        <dbReference type="ARBA" id="ARBA00004123"/>
    </source>
</evidence>
<dbReference type="STRING" id="253628.A0A0D1ZWA7"/>
<evidence type="ECO:0000256" key="2">
    <source>
        <dbReference type="ARBA" id="ARBA00004584"/>
    </source>
</evidence>
<feature type="non-terminal residue" evidence="7">
    <location>
        <position position="1"/>
    </location>
</feature>
<organism evidence="7 8">
    <name type="scientific">Verruconis gallopava</name>
    <dbReference type="NCBI Taxonomy" id="253628"/>
    <lineage>
        <taxon>Eukaryota</taxon>
        <taxon>Fungi</taxon>
        <taxon>Dikarya</taxon>
        <taxon>Ascomycota</taxon>
        <taxon>Pezizomycotina</taxon>
        <taxon>Dothideomycetes</taxon>
        <taxon>Pleosporomycetidae</taxon>
        <taxon>Venturiales</taxon>
        <taxon>Sympoventuriaceae</taxon>
        <taxon>Verruconis</taxon>
    </lineage>
</organism>
<dbReference type="VEuPathDB" id="FungiDB:PV09_09840"/>
<sequence length="722" mass="82012">HVQVLLCETSRAPTHDKAPAIQMTNNSEVGIKRELQYFIEVLEGAAKIPARKRQIRIAPIFQAISEHAYQFGLAEHELYRLVRLITAKTELDQRSIINLIKHLYPSNRVDNGVIIYIINTLGQAKGSPPPSVQAALVRWVTAIYYILQEPAILSRFYGVLFNHLDVISLRPVLCQLLSVVTRRKHVRPFRIQRLLNLVHQTTSEPALISLLRVYKKFCPGITLKPKSIRMPLWIRTDMEWQQRLWVIQQKNQAIPRQSSQNDGFRILRYTLSGERKAAIPEVHTFHVVEDSRTLEEIHSASELVQCLEVIESPSQMVAALQNPALQRYLQLASPAESQFRFEFCLMGYFEEEVQRFREGFGPSTAFSELFAGLSGYMRSSKASLLVMERFFQVYLPLWNGQPDFRHILSMLSYLPLQSFPEPCKSILSVLQQDVLTSAEVPLEALLGFYTSLAQHWMSPKFSAHGGNTPRGLMNSSAVCNLIEHVSVLAESALAAALPAEAAIVSFYESIADLVTMQISEQKQILPPILPSKSLIYLLLSRSSLSQFSRLCDLLVTYKRCFEKQEVEVTRTYQPDATELLNGYFMDICNMLWRSRALNTSDANAKGLLCPDSVISSLQYYIPNVERDYSLHIIFDLSHNALIALMSQAAFLLLENGSQAGTTKERRLHAGPVTQRSLVVLEKEGGLALSWKKYRLEVLEWLKRHGINGMTQFLFATMKDLTK</sequence>
<keyword evidence="5" id="KW-0539">Nucleus</keyword>
<dbReference type="EMBL" id="KN847806">
    <property type="protein sequence ID" value="KIV98314.1"/>
    <property type="molecule type" value="Genomic_DNA"/>
</dbReference>
<dbReference type="GO" id="GO:0000070">
    <property type="term" value="P:mitotic sister chromatid segregation"/>
    <property type="evidence" value="ECO:0007669"/>
    <property type="project" value="TreeGrafter"/>
</dbReference>
<proteinExistence type="inferred from homology"/>
<dbReference type="PANTHER" id="PTHR48208:SF2">
    <property type="entry name" value="CENTROMERE PROTEIN I"/>
    <property type="match status" value="1"/>
</dbReference>
<evidence type="ECO:0000256" key="3">
    <source>
        <dbReference type="ARBA" id="ARBA00005470"/>
    </source>
</evidence>
<comment type="similarity">
    <text evidence="3">Belongs to the CENP-I/CTF3 family.</text>
</comment>
<keyword evidence="8" id="KW-1185">Reference proteome</keyword>
<dbReference type="GO" id="GO:0034080">
    <property type="term" value="P:CENP-A containing chromatin assembly"/>
    <property type="evidence" value="ECO:0007669"/>
    <property type="project" value="TreeGrafter"/>
</dbReference>
<protein>
    <recommendedName>
        <fullName evidence="9">Mis6-domain-containing protein</fullName>
    </recommendedName>
</protein>
<dbReference type="Pfam" id="PF07778">
    <property type="entry name" value="CENP-I"/>
    <property type="match status" value="2"/>
</dbReference>
<dbReference type="Proteomes" id="UP000053259">
    <property type="component" value="Unassembled WGS sequence"/>
</dbReference>